<dbReference type="Gene3D" id="3.30.160.20">
    <property type="match status" value="1"/>
</dbReference>
<dbReference type="AlphaFoldDB" id="A0A182QSL5"/>
<reference evidence="2" key="2">
    <citation type="submission" date="2020-05" db="UniProtKB">
        <authorList>
            <consortium name="EnsemblMetazoa"/>
        </authorList>
    </citation>
    <scope>IDENTIFICATION</scope>
    <source>
        <strain evidence="2">FAR1</strain>
    </source>
</reference>
<dbReference type="CDD" id="cd00048">
    <property type="entry name" value="DSRM_SF"/>
    <property type="match status" value="1"/>
</dbReference>
<protein>
    <recommendedName>
        <fullName evidence="1">DRBM domain-containing protein</fullName>
    </recommendedName>
</protein>
<dbReference type="Proteomes" id="UP000075886">
    <property type="component" value="Unassembled WGS sequence"/>
</dbReference>
<feature type="domain" description="DRBM" evidence="1">
    <location>
        <begin position="66"/>
        <end position="100"/>
    </location>
</feature>
<proteinExistence type="predicted"/>
<dbReference type="Pfam" id="PF00035">
    <property type="entry name" value="dsrm"/>
    <property type="match status" value="1"/>
</dbReference>
<evidence type="ECO:0000313" key="3">
    <source>
        <dbReference type="Proteomes" id="UP000075886"/>
    </source>
</evidence>
<dbReference type="VEuPathDB" id="VectorBase:AFAF016006"/>
<evidence type="ECO:0000313" key="2">
    <source>
        <dbReference type="EnsemblMetazoa" id="AFAF016006-PA"/>
    </source>
</evidence>
<keyword evidence="3" id="KW-1185">Reference proteome</keyword>
<name>A0A182QSL5_9DIPT</name>
<dbReference type="InterPro" id="IPR014720">
    <property type="entry name" value="dsRBD_dom"/>
</dbReference>
<reference evidence="3" key="1">
    <citation type="submission" date="2014-01" db="EMBL/GenBank/DDBJ databases">
        <title>The Genome Sequence of Anopheles farauti FAR1 (V2).</title>
        <authorList>
            <consortium name="The Broad Institute Genomics Platform"/>
            <person name="Neafsey D.E."/>
            <person name="Besansky N."/>
            <person name="Howell P."/>
            <person name="Walton C."/>
            <person name="Young S.K."/>
            <person name="Zeng Q."/>
            <person name="Gargeya S."/>
            <person name="Fitzgerald M."/>
            <person name="Haas B."/>
            <person name="Abouelleil A."/>
            <person name="Allen A.W."/>
            <person name="Alvarado L."/>
            <person name="Arachchi H.M."/>
            <person name="Berlin A.M."/>
            <person name="Chapman S.B."/>
            <person name="Gainer-Dewar J."/>
            <person name="Goldberg J."/>
            <person name="Griggs A."/>
            <person name="Gujja S."/>
            <person name="Hansen M."/>
            <person name="Howarth C."/>
            <person name="Imamovic A."/>
            <person name="Ireland A."/>
            <person name="Larimer J."/>
            <person name="McCowan C."/>
            <person name="Murphy C."/>
            <person name="Pearson M."/>
            <person name="Poon T.W."/>
            <person name="Priest M."/>
            <person name="Roberts A."/>
            <person name="Saif S."/>
            <person name="Shea T."/>
            <person name="Sisk P."/>
            <person name="Sykes S."/>
            <person name="Wortman J."/>
            <person name="Nusbaum C."/>
            <person name="Birren B."/>
        </authorList>
    </citation>
    <scope>NUCLEOTIDE SEQUENCE [LARGE SCALE GENOMIC DNA]</scope>
    <source>
        <strain evidence="3">FAR1</strain>
    </source>
</reference>
<dbReference type="EnsemblMetazoa" id="AFAF016006-RA">
    <property type="protein sequence ID" value="AFAF016006-PA"/>
    <property type="gene ID" value="AFAF016006"/>
</dbReference>
<sequence length="110" mass="12311">MICGTSIKWLLIERLEPRCNTNIQSTSEEEHSAGGTLERMQAYKYTYIPMVFPGSKFTDKRSSDGTSVAKLLIDGKVFTGCASSKKKARVLASKQVCQELFGIKSKYYTK</sequence>
<dbReference type="EMBL" id="AXCN02000567">
    <property type="status" value="NOT_ANNOTATED_CDS"/>
    <property type="molecule type" value="Genomic_DNA"/>
</dbReference>
<dbReference type="GO" id="GO:0010468">
    <property type="term" value="P:regulation of gene expression"/>
    <property type="evidence" value="ECO:0007669"/>
    <property type="project" value="UniProtKB-ARBA"/>
</dbReference>
<dbReference type="SUPFAM" id="SSF54768">
    <property type="entry name" value="dsRNA-binding domain-like"/>
    <property type="match status" value="1"/>
</dbReference>
<evidence type="ECO:0000259" key="1">
    <source>
        <dbReference type="Pfam" id="PF00035"/>
    </source>
</evidence>
<accession>A0A182QSL5</accession>
<organism evidence="2 3">
    <name type="scientific">Anopheles farauti</name>
    <dbReference type="NCBI Taxonomy" id="69004"/>
    <lineage>
        <taxon>Eukaryota</taxon>
        <taxon>Metazoa</taxon>
        <taxon>Ecdysozoa</taxon>
        <taxon>Arthropoda</taxon>
        <taxon>Hexapoda</taxon>
        <taxon>Insecta</taxon>
        <taxon>Pterygota</taxon>
        <taxon>Neoptera</taxon>
        <taxon>Endopterygota</taxon>
        <taxon>Diptera</taxon>
        <taxon>Nematocera</taxon>
        <taxon>Culicoidea</taxon>
        <taxon>Culicidae</taxon>
        <taxon>Anophelinae</taxon>
        <taxon>Anopheles</taxon>
    </lineage>
</organism>